<comment type="subcellular location">
    <subcellularLocation>
        <location evidence="1">Cell outer membrane</location>
    </subcellularLocation>
</comment>
<dbReference type="InterPro" id="IPR051906">
    <property type="entry name" value="TolC-like"/>
</dbReference>
<evidence type="ECO:0000256" key="4">
    <source>
        <dbReference type="ARBA" id="ARBA00022452"/>
    </source>
</evidence>
<comment type="caution">
    <text evidence="10">The sequence shown here is derived from an EMBL/GenBank/DDBJ whole genome shotgun (WGS) entry which is preliminary data.</text>
</comment>
<evidence type="ECO:0000256" key="7">
    <source>
        <dbReference type="ARBA" id="ARBA00023237"/>
    </source>
</evidence>
<evidence type="ECO:0000256" key="6">
    <source>
        <dbReference type="ARBA" id="ARBA00023136"/>
    </source>
</evidence>
<keyword evidence="3" id="KW-0813">Transport</keyword>
<evidence type="ECO:0000256" key="1">
    <source>
        <dbReference type="ARBA" id="ARBA00004442"/>
    </source>
</evidence>
<comment type="similarity">
    <text evidence="2">Belongs to the outer membrane factor (OMF) (TC 1.B.17) family.</text>
</comment>
<feature type="coiled-coil region" evidence="8">
    <location>
        <begin position="151"/>
        <end position="178"/>
    </location>
</feature>
<keyword evidence="9" id="KW-0732">Signal</keyword>
<keyword evidence="11" id="KW-1185">Reference proteome</keyword>
<keyword evidence="6" id="KW-0472">Membrane</keyword>
<evidence type="ECO:0000256" key="5">
    <source>
        <dbReference type="ARBA" id="ARBA00022692"/>
    </source>
</evidence>
<evidence type="ECO:0000313" key="10">
    <source>
        <dbReference type="EMBL" id="MBD8039875.1"/>
    </source>
</evidence>
<evidence type="ECO:0000313" key="11">
    <source>
        <dbReference type="Proteomes" id="UP000620874"/>
    </source>
</evidence>
<feature type="signal peptide" evidence="9">
    <location>
        <begin position="1"/>
        <end position="21"/>
    </location>
</feature>
<evidence type="ECO:0000256" key="2">
    <source>
        <dbReference type="ARBA" id="ARBA00007613"/>
    </source>
</evidence>
<dbReference type="Pfam" id="PF02321">
    <property type="entry name" value="OEP"/>
    <property type="match status" value="1"/>
</dbReference>
<name>A0ABR8Y6N8_9BACT</name>
<proteinExistence type="inferred from homology"/>
<feature type="chain" id="PRO_5046265323" evidence="9">
    <location>
        <begin position="22"/>
        <end position="426"/>
    </location>
</feature>
<dbReference type="PANTHER" id="PTHR30026">
    <property type="entry name" value="OUTER MEMBRANE PROTEIN TOLC"/>
    <property type="match status" value="1"/>
</dbReference>
<sequence length="426" mass="48932">MLMIRTCLLMLVGCFCLSSFGQVTLDECRAAAQQNYPLARQYDLLRLSEQYTLDNATRGNLPQVSLSGKVSYQSEATTFPFDIPGIGMKGLPKDQYQIQLEVTQNIWDGGNIRARKEQVKTETEESRRQLNVTMYALNEQVNQVFFGILLIDEQLEQNRLLEEDLQRNLKNIRAYRDNGIANDADVDAVQVEILNTRQQRTQLTANRTAYLRMLSLLTGKPLDEQTQLIRPVSPDDKTAFRIARPELDLYNAQVQSLEVERHNLQAGYMPRIGLFAQGAYGNPGLDFLKDQFRAYYIVGARLTWNFGNLYTLKNDKRKLDTRRLQIESNRDLFLFNTRLQLAEQDGILLALQKQMKDDDEIIRLRSNIRQSAEAKVANGTLSVTEMLREVTAESLARQAKALHEIQLLMHQYQQQHLTNNQPTINP</sequence>
<reference evidence="10 11" key="1">
    <citation type="submission" date="2020-08" db="EMBL/GenBank/DDBJ databases">
        <title>A Genomic Blueprint of the Chicken Gut Microbiome.</title>
        <authorList>
            <person name="Gilroy R."/>
            <person name="Ravi A."/>
            <person name="Getino M."/>
            <person name="Pursley I."/>
            <person name="Horton D.L."/>
            <person name="Alikhan N.-F."/>
            <person name="Baker D."/>
            <person name="Gharbi K."/>
            <person name="Hall N."/>
            <person name="Watson M."/>
            <person name="Adriaenssens E.M."/>
            <person name="Foster-Nyarko E."/>
            <person name="Jarju S."/>
            <person name="Secka A."/>
            <person name="Antonio M."/>
            <person name="Oren A."/>
            <person name="Chaudhuri R."/>
            <person name="La Ragione R.M."/>
            <person name="Hildebrand F."/>
            <person name="Pallen M.J."/>
        </authorList>
    </citation>
    <scope>NUCLEOTIDE SEQUENCE [LARGE SCALE GENOMIC DNA]</scope>
    <source>
        <strain evidence="10 11">Sa1CVN1</strain>
    </source>
</reference>
<keyword evidence="4" id="KW-1134">Transmembrane beta strand</keyword>
<accession>A0ABR8Y6N8</accession>
<keyword evidence="8" id="KW-0175">Coiled coil</keyword>
<keyword evidence="7" id="KW-0998">Cell outer membrane</keyword>
<gene>
    <name evidence="10" type="ORF">H9625_05325</name>
</gene>
<dbReference type="PANTHER" id="PTHR30026:SF20">
    <property type="entry name" value="OUTER MEMBRANE PROTEIN TOLC"/>
    <property type="match status" value="1"/>
</dbReference>
<organism evidence="10 11">
    <name type="scientific">Phocaeicola intestinalis</name>
    <dbReference type="NCBI Taxonomy" id="2762212"/>
    <lineage>
        <taxon>Bacteria</taxon>
        <taxon>Pseudomonadati</taxon>
        <taxon>Bacteroidota</taxon>
        <taxon>Bacteroidia</taxon>
        <taxon>Bacteroidales</taxon>
        <taxon>Bacteroidaceae</taxon>
        <taxon>Phocaeicola</taxon>
    </lineage>
</organism>
<evidence type="ECO:0000256" key="3">
    <source>
        <dbReference type="ARBA" id="ARBA00022448"/>
    </source>
</evidence>
<evidence type="ECO:0000256" key="9">
    <source>
        <dbReference type="SAM" id="SignalP"/>
    </source>
</evidence>
<keyword evidence="5" id="KW-0812">Transmembrane</keyword>
<protein>
    <submittedName>
        <fullName evidence="10">TolC family protein</fullName>
    </submittedName>
</protein>
<dbReference type="Gene3D" id="1.20.1600.10">
    <property type="entry name" value="Outer membrane efflux proteins (OEP)"/>
    <property type="match status" value="1"/>
</dbReference>
<dbReference type="InterPro" id="IPR003423">
    <property type="entry name" value="OMP_efflux"/>
</dbReference>
<dbReference type="SUPFAM" id="SSF56954">
    <property type="entry name" value="Outer membrane efflux proteins (OEP)"/>
    <property type="match status" value="1"/>
</dbReference>
<dbReference type="Proteomes" id="UP000620874">
    <property type="component" value="Unassembled WGS sequence"/>
</dbReference>
<dbReference type="EMBL" id="JACSPP010000011">
    <property type="protein sequence ID" value="MBD8039875.1"/>
    <property type="molecule type" value="Genomic_DNA"/>
</dbReference>
<evidence type="ECO:0000256" key="8">
    <source>
        <dbReference type="SAM" id="Coils"/>
    </source>
</evidence>